<evidence type="ECO:0000256" key="7">
    <source>
        <dbReference type="ARBA" id="ARBA00023237"/>
    </source>
</evidence>
<dbReference type="InterPro" id="IPR005017">
    <property type="entry name" value="OMPP1/FadL/TodX"/>
</dbReference>
<protein>
    <submittedName>
        <fullName evidence="9">Long-chain fatty acid transport protein</fullName>
    </submittedName>
</protein>
<comment type="similarity">
    <text evidence="2">Belongs to the OmpP1/FadL family.</text>
</comment>
<keyword evidence="3" id="KW-1134">Transmembrane beta strand</keyword>
<organism evidence="9 10">
    <name type="scientific">Rhizorhabdus histidinilytica</name>
    <dbReference type="NCBI Taxonomy" id="439228"/>
    <lineage>
        <taxon>Bacteria</taxon>
        <taxon>Pseudomonadati</taxon>
        <taxon>Pseudomonadota</taxon>
        <taxon>Alphaproteobacteria</taxon>
        <taxon>Sphingomonadales</taxon>
        <taxon>Sphingomonadaceae</taxon>
        <taxon>Rhizorhabdus</taxon>
    </lineage>
</organism>
<dbReference type="PANTHER" id="PTHR35093:SF8">
    <property type="entry name" value="OUTER MEMBRANE PROTEIN NMB0088-RELATED"/>
    <property type="match status" value="1"/>
</dbReference>
<dbReference type="Proteomes" id="UP000189818">
    <property type="component" value="Unassembled WGS sequence"/>
</dbReference>
<dbReference type="STRING" id="439228.SAMN06295920_102254"/>
<evidence type="ECO:0000256" key="2">
    <source>
        <dbReference type="ARBA" id="ARBA00008163"/>
    </source>
</evidence>
<accession>A0A1T5AVS4</accession>
<dbReference type="OrthoDB" id="19849at2"/>
<keyword evidence="7" id="KW-0998">Cell outer membrane</keyword>
<proteinExistence type="inferred from homology"/>
<evidence type="ECO:0000256" key="4">
    <source>
        <dbReference type="ARBA" id="ARBA00022692"/>
    </source>
</evidence>
<feature type="signal peptide" evidence="8">
    <location>
        <begin position="1"/>
        <end position="25"/>
    </location>
</feature>
<dbReference type="EMBL" id="FUYM01000002">
    <property type="protein sequence ID" value="SKB38880.1"/>
    <property type="molecule type" value="Genomic_DNA"/>
</dbReference>
<dbReference type="GO" id="GO:0009279">
    <property type="term" value="C:cell outer membrane"/>
    <property type="evidence" value="ECO:0007669"/>
    <property type="project" value="UniProtKB-SubCell"/>
</dbReference>
<keyword evidence="10" id="KW-1185">Reference proteome</keyword>
<evidence type="ECO:0000313" key="9">
    <source>
        <dbReference type="EMBL" id="SKB38880.1"/>
    </source>
</evidence>
<keyword evidence="6" id="KW-0472">Membrane</keyword>
<dbReference type="Gene3D" id="2.40.160.60">
    <property type="entry name" value="Outer membrane protein transport protein (OMPP1/FadL/TodX)"/>
    <property type="match status" value="1"/>
</dbReference>
<name>A0A1T5AVS4_9SPHN</name>
<sequence length="436" mass="46189">MTNSNLRRIALAGVASTTTLLGASAADASAFYLQEQSVVAAGRAFSGEAADQGAQSLWWNPAAIAGNEKSTAYLGFSAILPKGKVRNVGTIIARPGQAPAPVGGNQVSVDPLKKGYLPSGAVGWKLNDQWSVGLALTAPYSFATNYENNSWARYTADKTKLTTIDLQPTIAFAPSPMIGIGVGLNIEHSKASLSNSLPNLSPLLPDGHQTLRGKGWDFGWSAGVQIHPSEMIDLGFSYKSSVKHKLKGSITTAGLLGPLAGQNGRIEDITASFRTPWQAIASARIHVSDQLTLNGQVVRAGWKKFDAIRLGAPINAALDQNYKNSWSVAGGVDYAVTPQWTMRGGVQWDQTPTQDGFRDARVPDASRINFALGTSYAITESITLDAAANYVDFKNASIDRLGGFYVGTPAQTIIRPDGRLTGAHAIILAVGGRMSF</sequence>
<feature type="chain" id="PRO_5013182520" evidence="8">
    <location>
        <begin position="26"/>
        <end position="436"/>
    </location>
</feature>
<dbReference type="GO" id="GO:0015483">
    <property type="term" value="F:long-chain fatty acid transporting porin activity"/>
    <property type="evidence" value="ECO:0007669"/>
    <property type="project" value="TreeGrafter"/>
</dbReference>
<reference evidence="10" key="1">
    <citation type="submission" date="2017-02" db="EMBL/GenBank/DDBJ databases">
        <authorList>
            <person name="Varghese N."/>
            <person name="Submissions S."/>
        </authorList>
    </citation>
    <scope>NUCLEOTIDE SEQUENCE [LARGE SCALE GENOMIC DNA]</scope>
    <source>
        <strain evidence="10">UM2</strain>
    </source>
</reference>
<dbReference type="SUPFAM" id="SSF56935">
    <property type="entry name" value="Porins"/>
    <property type="match status" value="1"/>
</dbReference>
<dbReference type="PANTHER" id="PTHR35093">
    <property type="entry name" value="OUTER MEMBRANE PROTEIN NMB0088-RELATED"/>
    <property type="match status" value="1"/>
</dbReference>
<keyword evidence="5 8" id="KW-0732">Signal</keyword>
<dbReference type="Pfam" id="PF03349">
    <property type="entry name" value="Toluene_X"/>
    <property type="match status" value="1"/>
</dbReference>
<comment type="subcellular location">
    <subcellularLocation>
        <location evidence="1">Cell outer membrane</location>
        <topology evidence="1">Multi-pass membrane protein</topology>
    </subcellularLocation>
</comment>
<dbReference type="AlphaFoldDB" id="A0A1T5AVS4"/>
<keyword evidence="4" id="KW-0812">Transmembrane</keyword>
<gene>
    <name evidence="9" type="ORF">SAMN06295920_102254</name>
</gene>
<evidence type="ECO:0000256" key="3">
    <source>
        <dbReference type="ARBA" id="ARBA00022452"/>
    </source>
</evidence>
<evidence type="ECO:0000256" key="8">
    <source>
        <dbReference type="SAM" id="SignalP"/>
    </source>
</evidence>
<evidence type="ECO:0000256" key="5">
    <source>
        <dbReference type="ARBA" id="ARBA00022729"/>
    </source>
</evidence>
<dbReference type="RefSeq" id="WP_079647013.1">
    <property type="nucleotide sequence ID" value="NZ_FUYM01000002.1"/>
</dbReference>
<evidence type="ECO:0000313" key="10">
    <source>
        <dbReference type="Proteomes" id="UP000189818"/>
    </source>
</evidence>
<evidence type="ECO:0000256" key="6">
    <source>
        <dbReference type="ARBA" id="ARBA00023136"/>
    </source>
</evidence>
<evidence type="ECO:0000256" key="1">
    <source>
        <dbReference type="ARBA" id="ARBA00004571"/>
    </source>
</evidence>